<dbReference type="EMBL" id="CP147920">
    <property type="protein sequence ID" value="XAU16223.1"/>
    <property type="molecule type" value="Genomic_DNA"/>
</dbReference>
<gene>
    <name evidence="1" type="ORF">WCY31_05815</name>
</gene>
<name>A0ABZ3HE97_9BACT</name>
<keyword evidence="2" id="KW-1185">Reference proteome</keyword>
<dbReference type="Proteomes" id="UP001447842">
    <property type="component" value="Chromosome"/>
</dbReference>
<reference evidence="1 2" key="1">
    <citation type="submission" date="2024-03" db="EMBL/GenBank/DDBJ databases">
        <title>Sulfurimonas sp. HSL3-1.</title>
        <authorList>
            <person name="Wang S."/>
        </authorList>
    </citation>
    <scope>NUCLEOTIDE SEQUENCE [LARGE SCALE GENOMIC DNA]</scope>
    <source>
        <strain evidence="1 2">HSL3-1</strain>
    </source>
</reference>
<organism evidence="1 2">
    <name type="scientific">Sulfurimonas diazotrophicus</name>
    <dbReference type="NCBI Taxonomy" id="3131939"/>
    <lineage>
        <taxon>Bacteria</taxon>
        <taxon>Pseudomonadati</taxon>
        <taxon>Campylobacterota</taxon>
        <taxon>Epsilonproteobacteria</taxon>
        <taxon>Campylobacterales</taxon>
        <taxon>Sulfurimonadaceae</taxon>
        <taxon>Sulfurimonas</taxon>
    </lineage>
</organism>
<dbReference type="RefSeq" id="WP_345973632.1">
    <property type="nucleotide sequence ID" value="NZ_CP147920.1"/>
</dbReference>
<protein>
    <submittedName>
        <fullName evidence="1">Uncharacterized protein</fullName>
    </submittedName>
</protein>
<accession>A0ABZ3HE97</accession>
<evidence type="ECO:0000313" key="2">
    <source>
        <dbReference type="Proteomes" id="UP001447842"/>
    </source>
</evidence>
<sequence>MEMKLNGVEEADAASILAVCKTKGYAPETLDEELEKRGYERIFTYDFENDETWEDDDEDDFAPVERFPHKHRFDDE</sequence>
<evidence type="ECO:0000313" key="1">
    <source>
        <dbReference type="EMBL" id="XAU16223.1"/>
    </source>
</evidence>
<proteinExistence type="predicted"/>